<dbReference type="EMBL" id="BK032590">
    <property type="protein sequence ID" value="DAF49900.1"/>
    <property type="molecule type" value="Genomic_DNA"/>
</dbReference>
<sequence>MAKPGLLASSVRFLFSLPVIPLLKALGSRLKPFKGLRSEKLPHKGKMSRMGRI</sequence>
<name>A0A8S5SFP7_9CAUD</name>
<accession>A0A8S5SFP7</accession>
<reference evidence="1" key="1">
    <citation type="journal article" date="2021" name="Proc. Natl. Acad. Sci. U.S.A.">
        <title>A Catalog of Tens of Thousands of Viruses from Human Metagenomes Reveals Hidden Associations with Chronic Diseases.</title>
        <authorList>
            <person name="Tisza M.J."/>
            <person name="Buck C.B."/>
        </authorList>
    </citation>
    <scope>NUCLEOTIDE SEQUENCE</scope>
    <source>
        <strain evidence="1">CtHMa1</strain>
    </source>
</reference>
<proteinExistence type="predicted"/>
<protein>
    <submittedName>
        <fullName evidence="1">Uncharacterized protein</fullName>
    </submittedName>
</protein>
<organism evidence="1">
    <name type="scientific">Myoviridae sp. ctHMa1</name>
    <dbReference type="NCBI Taxonomy" id="2827671"/>
    <lineage>
        <taxon>Viruses</taxon>
        <taxon>Duplodnaviria</taxon>
        <taxon>Heunggongvirae</taxon>
        <taxon>Uroviricota</taxon>
        <taxon>Caudoviricetes</taxon>
    </lineage>
</organism>
<evidence type="ECO:0000313" key="1">
    <source>
        <dbReference type="EMBL" id="DAF49900.1"/>
    </source>
</evidence>